<dbReference type="InterPro" id="IPR022194">
    <property type="entry name" value="DUF3719"/>
</dbReference>
<comment type="caution">
    <text evidence="3">The sequence shown here is derived from an EMBL/GenBank/DDBJ whole genome shotgun (WGS) entry which is preliminary data.</text>
</comment>
<dbReference type="Proteomes" id="UP000291343">
    <property type="component" value="Unassembled WGS sequence"/>
</dbReference>
<sequence>MASSRRGSCRIRTSPPAGHTWQHVSTPVLVDTSLPATKLSTSPLVYNTTEPLSGSLWSEEWKLFADTNSSDWPSQSVASSTSWSDELESESTRKLSEQFDQLECSLFGDSNELSLTNSSLATECQQWKESFPHLRIIGSNLKLNNTARTSSNEEDLGEIVLVCENSTVGAGEEEHCDDDGEEVFAAHGSIEEVVPAVTSPAVSDSKLVPVDDLPDFKQQVKKAVSDKIFSIIWPDVVKKIEPVFKKLLERNQLTMKTQIPALTISTQADSCSSSDVGFESSSDNFLQVSPKPMPLSVRETSGRKSRMSTISHITANLLDYSNDFHHHNSSRSRNASAVGGRQSAVKLVFPAAAEKLLSPIGPQTDKTRRMSGRMRLPFQQNYHDDEHQTSNRARFCSRPAETRSDAITRKTSPLSNWTRHGVLPPIALKENSMKISSAFAKRSASALQQNEPSDLDARPNTSLPNKLQNMHCLQPLDKLEAKENLAVRMELAHQWLQNQISPNSNNYGKTHVSVNENMNGGWRSKMNGIYWK</sequence>
<dbReference type="Pfam" id="PF12516">
    <property type="entry name" value="DUF3719"/>
    <property type="match status" value="1"/>
</dbReference>
<accession>A0A482WNG5</accession>
<dbReference type="STRING" id="195883.A0A482WNG5"/>
<evidence type="ECO:0000259" key="2">
    <source>
        <dbReference type="Pfam" id="PF12516"/>
    </source>
</evidence>
<feature type="compositionally biased region" description="Polar residues" evidence="1">
    <location>
        <begin position="409"/>
        <end position="418"/>
    </location>
</feature>
<feature type="domain" description="DUF3719" evidence="2">
    <location>
        <begin position="116"/>
        <end position="141"/>
    </location>
</feature>
<name>A0A482WNG5_LAOST</name>
<dbReference type="OrthoDB" id="2134133at2759"/>
<evidence type="ECO:0000256" key="1">
    <source>
        <dbReference type="SAM" id="MobiDB-lite"/>
    </source>
</evidence>
<dbReference type="AlphaFoldDB" id="A0A482WNG5"/>
<gene>
    <name evidence="3" type="ORF">LSTR_LSTR009620</name>
</gene>
<proteinExistence type="predicted"/>
<reference evidence="3 4" key="1">
    <citation type="journal article" date="2017" name="Gigascience">
        <title>Genome sequence of the small brown planthopper, Laodelphax striatellus.</title>
        <authorList>
            <person name="Zhu J."/>
            <person name="Jiang F."/>
            <person name="Wang X."/>
            <person name="Yang P."/>
            <person name="Bao Y."/>
            <person name="Zhao W."/>
            <person name="Wang W."/>
            <person name="Lu H."/>
            <person name="Wang Q."/>
            <person name="Cui N."/>
            <person name="Li J."/>
            <person name="Chen X."/>
            <person name="Luo L."/>
            <person name="Yu J."/>
            <person name="Kang L."/>
            <person name="Cui F."/>
        </authorList>
    </citation>
    <scope>NUCLEOTIDE SEQUENCE [LARGE SCALE GENOMIC DNA]</scope>
    <source>
        <strain evidence="3">Lst14</strain>
    </source>
</reference>
<evidence type="ECO:0000313" key="3">
    <source>
        <dbReference type="EMBL" id="RZF35028.1"/>
    </source>
</evidence>
<feature type="region of interest" description="Disordered" evidence="1">
    <location>
        <begin position="385"/>
        <end position="419"/>
    </location>
</feature>
<organism evidence="3 4">
    <name type="scientific">Laodelphax striatellus</name>
    <name type="common">Small brown planthopper</name>
    <name type="synonym">Delphax striatella</name>
    <dbReference type="NCBI Taxonomy" id="195883"/>
    <lineage>
        <taxon>Eukaryota</taxon>
        <taxon>Metazoa</taxon>
        <taxon>Ecdysozoa</taxon>
        <taxon>Arthropoda</taxon>
        <taxon>Hexapoda</taxon>
        <taxon>Insecta</taxon>
        <taxon>Pterygota</taxon>
        <taxon>Neoptera</taxon>
        <taxon>Paraneoptera</taxon>
        <taxon>Hemiptera</taxon>
        <taxon>Auchenorrhyncha</taxon>
        <taxon>Fulgoroidea</taxon>
        <taxon>Delphacidae</taxon>
        <taxon>Criomorphinae</taxon>
        <taxon>Laodelphax</taxon>
    </lineage>
</organism>
<evidence type="ECO:0000313" key="4">
    <source>
        <dbReference type="Proteomes" id="UP000291343"/>
    </source>
</evidence>
<dbReference type="EMBL" id="QKKF02029694">
    <property type="protein sequence ID" value="RZF35028.1"/>
    <property type="molecule type" value="Genomic_DNA"/>
</dbReference>
<protein>
    <recommendedName>
        <fullName evidence="2">DUF3719 domain-containing protein</fullName>
    </recommendedName>
</protein>
<dbReference type="InParanoid" id="A0A482WNG5"/>
<keyword evidence="4" id="KW-1185">Reference proteome</keyword>